<protein>
    <recommendedName>
        <fullName evidence="4">Secreted protein</fullName>
    </recommendedName>
</protein>
<proteinExistence type="predicted"/>
<sequence>MYKNTRITCLFILGLTCQFSLADETNTPTADTARIRLFGQNGFGVKLYENSSCVGGKSETVSGGIGDAFASFVGAASNKSIGMPATPNSEHPSARNGFLSKAFFREYAITPQQPVTITSSFSSNPGTNNSLECRKLATTFTPEAGKDYEVSLELTPTRCEQVINEIHATTDGVMLEPVPAVKAESCH</sequence>
<dbReference type="RefSeq" id="WP_153233351.1">
    <property type="nucleotide sequence ID" value="NZ_WINI01000001.1"/>
</dbReference>
<name>A0A843YKA1_9BURK</name>
<dbReference type="OrthoDB" id="8774604at2"/>
<evidence type="ECO:0000313" key="2">
    <source>
        <dbReference type="EMBL" id="MQQ99814.1"/>
    </source>
</evidence>
<evidence type="ECO:0000313" key="3">
    <source>
        <dbReference type="Proteomes" id="UP000451565"/>
    </source>
</evidence>
<feature type="signal peptide" evidence="1">
    <location>
        <begin position="1"/>
        <end position="22"/>
    </location>
</feature>
<evidence type="ECO:0000256" key="1">
    <source>
        <dbReference type="SAM" id="SignalP"/>
    </source>
</evidence>
<accession>A0A843YKA1</accession>
<dbReference type="EMBL" id="WINI01000001">
    <property type="protein sequence ID" value="MQQ99814.1"/>
    <property type="molecule type" value="Genomic_DNA"/>
</dbReference>
<keyword evidence="1" id="KW-0732">Signal</keyword>
<dbReference type="AlphaFoldDB" id="A0A843YKA1"/>
<feature type="chain" id="PRO_5032371961" description="Secreted protein" evidence="1">
    <location>
        <begin position="23"/>
        <end position="187"/>
    </location>
</feature>
<reference evidence="2 3" key="1">
    <citation type="submission" date="2019-10" db="EMBL/GenBank/DDBJ databases">
        <title>Glaciimonas soli sp. nov., a psychrophilic bacterium isolated from the forest soil of a high elevation mountain in Taiwan.</title>
        <authorList>
            <person name="Wang L.-T."/>
            <person name="Shieh W.Y."/>
        </authorList>
    </citation>
    <scope>NUCLEOTIDE SEQUENCE [LARGE SCALE GENOMIC DNA]</scope>
    <source>
        <strain evidence="2 3">GS1</strain>
    </source>
</reference>
<organism evidence="2 3">
    <name type="scientific">Glaciimonas soli</name>
    <dbReference type="NCBI Taxonomy" id="2590999"/>
    <lineage>
        <taxon>Bacteria</taxon>
        <taxon>Pseudomonadati</taxon>
        <taxon>Pseudomonadota</taxon>
        <taxon>Betaproteobacteria</taxon>
        <taxon>Burkholderiales</taxon>
        <taxon>Oxalobacteraceae</taxon>
        <taxon>Glaciimonas</taxon>
    </lineage>
</organism>
<evidence type="ECO:0008006" key="4">
    <source>
        <dbReference type="Google" id="ProtNLM"/>
    </source>
</evidence>
<gene>
    <name evidence="2" type="ORF">GEV47_03830</name>
</gene>
<comment type="caution">
    <text evidence="2">The sequence shown here is derived from an EMBL/GenBank/DDBJ whole genome shotgun (WGS) entry which is preliminary data.</text>
</comment>
<dbReference type="Proteomes" id="UP000451565">
    <property type="component" value="Unassembled WGS sequence"/>
</dbReference>
<keyword evidence="3" id="KW-1185">Reference proteome</keyword>